<evidence type="ECO:0000313" key="1">
    <source>
        <dbReference type="EMBL" id="CEK83055.1"/>
    </source>
</evidence>
<organism evidence="1">
    <name type="scientific">Arion vulgaris</name>
    <dbReference type="NCBI Taxonomy" id="1028688"/>
    <lineage>
        <taxon>Eukaryota</taxon>
        <taxon>Metazoa</taxon>
        <taxon>Spiralia</taxon>
        <taxon>Lophotrochozoa</taxon>
        <taxon>Mollusca</taxon>
        <taxon>Gastropoda</taxon>
        <taxon>Heterobranchia</taxon>
        <taxon>Euthyneura</taxon>
        <taxon>Panpulmonata</taxon>
        <taxon>Eupulmonata</taxon>
        <taxon>Stylommatophora</taxon>
        <taxon>Helicina</taxon>
        <taxon>Arionoidea</taxon>
        <taxon>Arionidae</taxon>
        <taxon>Arion</taxon>
    </lineage>
</organism>
<name>A0A0B7AT25_9EUPU</name>
<sequence>MFVIVGAYETCLDYLLTIVTSNRDLLKFTSDNKCTVNKYYGIQEKNKFTKHRI</sequence>
<gene>
    <name evidence="1" type="primary">ORF134983</name>
</gene>
<protein>
    <submittedName>
        <fullName evidence="1">Uncharacterized protein</fullName>
    </submittedName>
</protein>
<proteinExistence type="predicted"/>
<dbReference type="AlphaFoldDB" id="A0A0B7AT25"/>
<accession>A0A0B7AT25</accession>
<reference evidence="1" key="1">
    <citation type="submission" date="2014-12" db="EMBL/GenBank/DDBJ databases">
        <title>Insight into the proteome of Arion vulgaris.</title>
        <authorList>
            <person name="Aradska J."/>
            <person name="Bulat T."/>
            <person name="Smidak R."/>
            <person name="Sarate P."/>
            <person name="Gangsoo J."/>
            <person name="Sialana F."/>
            <person name="Bilban M."/>
            <person name="Lubec G."/>
        </authorList>
    </citation>
    <scope>NUCLEOTIDE SEQUENCE</scope>
    <source>
        <tissue evidence="1">Skin</tissue>
    </source>
</reference>
<dbReference type="EMBL" id="HACG01036190">
    <property type="protein sequence ID" value="CEK83055.1"/>
    <property type="molecule type" value="Transcribed_RNA"/>
</dbReference>